<keyword evidence="1" id="KW-1133">Transmembrane helix</keyword>
<proteinExistence type="predicted"/>
<evidence type="ECO:0000313" key="4">
    <source>
        <dbReference type="Proteomes" id="UP001499938"/>
    </source>
</evidence>
<feature type="transmembrane region" description="Helical" evidence="1">
    <location>
        <begin position="84"/>
        <end position="103"/>
    </location>
</feature>
<dbReference type="EMBL" id="BAAAPO010000003">
    <property type="protein sequence ID" value="GAA1779808.1"/>
    <property type="molecule type" value="Genomic_DNA"/>
</dbReference>
<dbReference type="Proteomes" id="UP001499938">
    <property type="component" value="Unassembled WGS sequence"/>
</dbReference>
<dbReference type="InterPro" id="IPR019251">
    <property type="entry name" value="DUF2231_TM"/>
</dbReference>
<feature type="transmembrane region" description="Helical" evidence="1">
    <location>
        <begin position="112"/>
        <end position="133"/>
    </location>
</feature>
<dbReference type="RefSeq" id="WP_344079823.1">
    <property type="nucleotide sequence ID" value="NZ_BAAAPO010000003.1"/>
</dbReference>
<name>A0ABN2L926_9MICO</name>
<reference evidence="3 4" key="1">
    <citation type="journal article" date="2019" name="Int. J. Syst. Evol. Microbiol.">
        <title>The Global Catalogue of Microorganisms (GCM) 10K type strain sequencing project: providing services to taxonomists for standard genome sequencing and annotation.</title>
        <authorList>
            <consortium name="The Broad Institute Genomics Platform"/>
            <consortium name="The Broad Institute Genome Sequencing Center for Infectious Disease"/>
            <person name="Wu L."/>
            <person name="Ma J."/>
        </authorList>
    </citation>
    <scope>NUCLEOTIDE SEQUENCE [LARGE SCALE GENOMIC DNA]</scope>
    <source>
        <strain evidence="3 4">JCM 15592</strain>
    </source>
</reference>
<accession>A0ABN2L926</accession>
<evidence type="ECO:0000256" key="1">
    <source>
        <dbReference type="SAM" id="Phobius"/>
    </source>
</evidence>
<feature type="transmembrane region" description="Helical" evidence="1">
    <location>
        <begin position="46"/>
        <end position="64"/>
    </location>
</feature>
<evidence type="ECO:0000259" key="2">
    <source>
        <dbReference type="Pfam" id="PF09990"/>
    </source>
</evidence>
<keyword evidence="4" id="KW-1185">Reference proteome</keyword>
<comment type="caution">
    <text evidence="3">The sequence shown here is derived from an EMBL/GenBank/DDBJ whole genome shotgun (WGS) entry which is preliminary data.</text>
</comment>
<feature type="domain" description="DUF2231" evidence="2">
    <location>
        <begin position="7"/>
        <end position="148"/>
    </location>
</feature>
<protein>
    <recommendedName>
        <fullName evidence="2">DUF2231 domain-containing protein</fullName>
    </recommendedName>
</protein>
<feature type="transmembrane region" description="Helical" evidence="1">
    <location>
        <begin position="13"/>
        <end position="34"/>
    </location>
</feature>
<organism evidence="3 4">
    <name type="scientific">Nostocoides veronense</name>
    <dbReference type="NCBI Taxonomy" id="330836"/>
    <lineage>
        <taxon>Bacteria</taxon>
        <taxon>Bacillati</taxon>
        <taxon>Actinomycetota</taxon>
        <taxon>Actinomycetes</taxon>
        <taxon>Micrococcales</taxon>
        <taxon>Intrasporangiaceae</taxon>
        <taxon>Nostocoides</taxon>
    </lineage>
</organism>
<keyword evidence="1" id="KW-0812">Transmembrane</keyword>
<sequence>MFDTVLGLPLHPLIVHAVVVLGPLAAVMLLAYAVVPRWRYGLRIPLLLMSAAAAGSAFVAQEAGEALEHLTAEPGFDHAEKGDRAFLALVLLFVVTVVVVLLAKPLPAPSRVALATVLAVLAAGAAVVAVVMAGHSGAQSVWEGRITSAAPVR</sequence>
<keyword evidence="1" id="KW-0472">Membrane</keyword>
<evidence type="ECO:0000313" key="3">
    <source>
        <dbReference type="EMBL" id="GAA1779808.1"/>
    </source>
</evidence>
<gene>
    <name evidence="3" type="ORF">GCM10009811_01410</name>
</gene>
<dbReference type="Pfam" id="PF09990">
    <property type="entry name" value="DUF2231"/>
    <property type="match status" value="1"/>
</dbReference>